<keyword evidence="9" id="KW-1185">Reference proteome</keyword>
<keyword evidence="2" id="KW-0678">Repressor</keyword>
<evidence type="ECO:0000256" key="6">
    <source>
        <dbReference type="SAM" id="MobiDB-lite"/>
    </source>
</evidence>
<dbReference type="GO" id="GO:0003714">
    <property type="term" value="F:transcription corepressor activity"/>
    <property type="evidence" value="ECO:0007669"/>
    <property type="project" value="InterPro"/>
</dbReference>
<dbReference type="InterPro" id="IPR013761">
    <property type="entry name" value="SAM/pointed_sf"/>
</dbReference>
<feature type="repeat" description="MBT" evidence="5">
    <location>
        <begin position="233"/>
        <end position="340"/>
    </location>
</feature>
<feature type="region of interest" description="Disordered" evidence="6">
    <location>
        <begin position="633"/>
        <end position="733"/>
    </location>
</feature>
<evidence type="ECO:0000313" key="8">
    <source>
        <dbReference type="EMBL" id="NXF80027.1"/>
    </source>
</evidence>
<dbReference type="EMBL" id="VWZF01005184">
    <property type="protein sequence ID" value="NXF80027.1"/>
    <property type="molecule type" value="Genomic_DNA"/>
</dbReference>
<dbReference type="Pfam" id="PF00536">
    <property type="entry name" value="SAM_1"/>
    <property type="match status" value="1"/>
</dbReference>
<dbReference type="PANTHER" id="PTHR12247:SF77">
    <property type="entry name" value="SCM-LIKE WITH FOUR MBT DOMAINS PROTEIN 1"/>
    <property type="match status" value="1"/>
</dbReference>
<comment type="caution">
    <text evidence="8">The sequence shown here is derived from an EMBL/GenBank/DDBJ whole genome shotgun (WGS) entry which is preliminary data.</text>
</comment>
<feature type="repeat" description="MBT" evidence="5">
    <location>
        <begin position="119"/>
        <end position="223"/>
    </location>
</feature>
<dbReference type="InterPro" id="IPR050548">
    <property type="entry name" value="PcG_chromatin_remod_factors"/>
</dbReference>
<dbReference type="GO" id="GO:0005634">
    <property type="term" value="C:nucleus"/>
    <property type="evidence" value="ECO:0007669"/>
    <property type="project" value="UniProtKB-SubCell"/>
</dbReference>
<evidence type="ECO:0000256" key="1">
    <source>
        <dbReference type="ARBA" id="ARBA00004123"/>
    </source>
</evidence>
<feature type="compositionally biased region" description="Basic residues" evidence="6">
    <location>
        <begin position="655"/>
        <end position="674"/>
    </location>
</feature>
<evidence type="ECO:0000256" key="3">
    <source>
        <dbReference type="ARBA" id="ARBA00022737"/>
    </source>
</evidence>
<accession>A0A7K8WN00</accession>
<dbReference type="CDD" id="cd20117">
    <property type="entry name" value="MBT_SFMBT1_rpt4"/>
    <property type="match status" value="1"/>
</dbReference>
<dbReference type="CDD" id="cd09581">
    <property type="entry name" value="SAM_Scm-like-4MBT1_2"/>
    <property type="match status" value="1"/>
</dbReference>
<dbReference type="FunFam" id="1.10.150.50:FF:000027">
    <property type="entry name" value="scm-like with four MBT domains protein 2"/>
    <property type="match status" value="1"/>
</dbReference>
<evidence type="ECO:0000256" key="5">
    <source>
        <dbReference type="PROSITE-ProRule" id="PRU00459"/>
    </source>
</evidence>
<dbReference type="Gene3D" id="1.10.150.50">
    <property type="entry name" value="Transcription Factor, Ets-1"/>
    <property type="match status" value="1"/>
</dbReference>
<feature type="non-terminal residue" evidence="8">
    <location>
        <position position="1"/>
    </location>
</feature>
<comment type="subcellular location">
    <subcellularLocation>
        <location evidence="1">Nucleus</location>
    </subcellularLocation>
</comment>
<dbReference type="InterPro" id="IPR038348">
    <property type="entry name" value="SLED_sf"/>
</dbReference>
<evidence type="ECO:0000313" key="9">
    <source>
        <dbReference type="Proteomes" id="UP000588334"/>
    </source>
</evidence>
<reference evidence="8 9" key="1">
    <citation type="submission" date="2019-09" db="EMBL/GenBank/DDBJ databases">
        <title>Bird 10,000 Genomes (B10K) Project - Family phase.</title>
        <authorList>
            <person name="Zhang G."/>
        </authorList>
    </citation>
    <scope>NUCLEOTIDE SEQUENCE [LARGE SCALE GENOMIC DNA]</scope>
    <source>
        <strain evidence="8">B10K-DU-001-03</strain>
        <tissue evidence="8">Muscle</tissue>
    </source>
</reference>
<dbReference type="InterPro" id="IPR037604">
    <property type="entry name" value="Scm-like-4MBT1/2_SAM"/>
</dbReference>
<keyword evidence="4" id="KW-0539">Nucleus</keyword>
<feature type="compositionally biased region" description="Polar residues" evidence="6">
    <location>
        <begin position="675"/>
        <end position="688"/>
    </location>
</feature>
<dbReference type="PROSITE" id="PS51079">
    <property type="entry name" value="MBT"/>
    <property type="match status" value="4"/>
</dbReference>
<dbReference type="InterPro" id="IPR001660">
    <property type="entry name" value="SAM"/>
</dbReference>
<dbReference type="CDD" id="cd20111">
    <property type="entry name" value="MBT_SFMBT1_rpt1"/>
    <property type="match status" value="1"/>
</dbReference>
<dbReference type="Proteomes" id="UP000588334">
    <property type="component" value="Unassembled WGS sequence"/>
</dbReference>
<protein>
    <submittedName>
        <fullName evidence="8">SMBT1 protein</fullName>
    </submittedName>
</protein>
<dbReference type="Pfam" id="PF02820">
    <property type="entry name" value="MBT"/>
    <property type="match status" value="4"/>
</dbReference>
<keyword evidence="3" id="KW-0677">Repeat</keyword>
<feature type="domain" description="SAM" evidence="7">
    <location>
        <begin position="749"/>
        <end position="815"/>
    </location>
</feature>
<dbReference type="SMART" id="SM00561">
    <property type="entry name" value="MBT"/>
    <property type="match status" value="4"/>
</dbReference>
<dbReference type="InterPro" id="IPR047352">
    <property type="entry name" value="MBT_SFMBT1_rpt2"/>
</dbReference>
<sequence length="822" mass="92536">DAGSSVDEMEFNWDEYLEDTGATAAPHGSFKHVDTSLQNGFAPGMKLEVAVKSDQNTYWVATIITTCGQLLLLRYDGYGEDRKADFWCDILTADLHPIGWCEQNKKILKVPEGIKDKIPDQEEFLQRALTGACSAPANLLEGLHRGKNPLDLIAPGSRLELQNPRDSLEAWIVTVVENVGGRLKLRYEGLEDSDKFDQWLFYLDPFLHQVGWAAQHGYSLQPPLAIRSLRSEAEWQEILKKVKEEEEESSVPTDLFKDKPVIGVHSFSEGMKLEAVDPMAPFVISPATVLKVYNDKYFTIEMDDLRAERPSSQRYICHVGSAGIFPVQWSLKNGLNLSPPPGYPGQDFDWADYLKQCGAEAAPQSCFPSLPSDHGFKENMKLEAVNPVDPEEVCIATVTKVKDSYLWLQLEGSKKAVPDCIVSVESMNIFPVGWCETNGYQLRPPRKAIVNKQKKIAVVQPEKQILSSRTVHHGLKNQELNSSESVVINGKYCCPKIYFNHRCFSGPYLNKGRIAELPQSVGPGNCVLVLKEVLTLLINAAYKPSRVLRELQLDEEAAWHGHGETLKAKYKGKSYRATVEVVRTADRVADFCRKTCIKLECCPNLFGPQMVLDKCSENCSVLTKTKYTHYYGKRKNKRIGRPPGGHSNLEVAMKKPNKRRKRRKHFFVHKKKRSSASVDNTPAGSPQGSGAEEEDDQDESELSHSLAQDRDKRKRKLRTFSFSDDENKPPSPKDIKMEVAEKLQLDSNPLEWSVADVVRFLKSTDCAPLARIFLDQEIDGQALLLLTLPTVQECMDLKLGPAIKLCHHIERVKLAFYQQFAN</sequence>
<dbReference type="OrthoDB" id="5917609at2759"/>
<dbReference type="Gene3D" id="3.90.1150.190">
    <property type="entry name" value="SLED domain"/>
    <property type="match status" value="1"/>
</dbReference>
<dbReference type="SUPFAM" id="SSF63748">
    <property type="entry name" value="Tudor/PWWP/MBT"/>
    <property type="match status" value="4"/>
</dbReference>
<dbReference type="GO" id="GO:0003682">
    <property type="term" value="F:chromatin binding"/>
    <property type="evidence" value="ECO:0007669"/>
    <property type="project" value="TreeGrafter"/>
</dbReference>
<dbReference type="InterPro" id="IPR021987">
    <property type="entry name" value="SLED"/>
</dbReference>
<dbReference type="InterPro" id="IPR004092">
    <property type="entry name" value="Mbt"/>
</dbReference>
<feature type="non-terminal residue" evidence="8">
    <location>
        <position position="822"/>
    </location>
</feature>
<dbReference type="CDD" id="cd20113">
    <property type="entry name" value="MBT_SFMBT1_rpt2"/>
    <property type="match status" value="1"/>
</dbReference>
<evidence type="ECO:0000256" key="4">
    <source>
        <dbReference type="ARBA" id="ARBA00023242"/>
    </source>
</evidence>
<dbReference type="GO" id="GO:0042393">
    <property type="term" value="F:histone binding"/>
    <property type="evidence" value="ECO:0007669"/>
    <property type="project" value="InterPro"/>
</dbReference>
<dbReference type="SUPFAM" id="SSF47769">
    <property type="entry name" value="SAM/Pointed domain"/>
    <property type="match status" value="1"/>
</dbReference>
<evidence type="ECO:0000256" key="2">
    <source>
        <dbReference type="ARBA" id="ARBA00022491"/>
    </source>
</evidence>
<proteinExistence type="predicted"/>
<feature type="repeat" description="MBT" evidence="5">
    <location>
        <begin position="11"/>
        <end position="111"/>
    </location>
</feature>
<dbReference type="SMART" id="SM00454">
    <property type="entry name" value="SAM"/>
    <property type="match status" value="1"/>
</dbReference>
<feature type="repeat" description="MBT" evidence="5">
    <location>
        <begin position="348"/>
        <end position="445"/>
    </location>
</feature>
<gene>
    <name evidence="8" type="primary">Sfmbt1</name>
    <name evidence="8" type="ORF">SCLMEX_R14067</name>
</gene>
<dbReference type="AlphaFoldDB" id="A0A7K8WN00"/>
<name>A0A7K8WN00_9FURN</name>
<feature type="compositionally biased region" description="Acidic residues" evidence="6">
    <location>
        <begin position="691"/>
        <end position="700"/>
    </location>
</feature>
<dbReference type="Pfam" id="PF12140">
    <property type="entry name" value="SLED"/>
    <property type="match status" value="1"/>
</dbReference>
<organism evidence="8 9">
    <name type="scientific">Sclerurus mexicanus</name>
    <name type="common">tawny-throated leaftosser</name>
    <dbReference type="NCBI Taxonomy" id="265632"/>
    <lineage>
        <taxon>Eukaryota</taxon>
        <taxon>Metazoa</taxon>
        <taxon>Chordata</taxon>
        <taxon>Craniata</taxon>
        <taxon>Vertebrata</taxon>
        <taxon>Euteleostomi</taxon>
        <taxon>Archelosauria</taxon>
        <taxon>Archosauria</taxon>
        <taxon>Dinosauria</taxon>
        <taxon>Saurischia</taxon>
        <taxon>Theropoda</taxon>
        <taxon>Coelurosauria</taxon>
        <taxon>Aves</taxon>
        <taxon>Neognathae</taxon>
        <taxon>Neoaves</taxon>
        <taxon>Telluraves</taxon>
        <taxon>Australaves</taxon>
        <taxon>Passeriformes</taxon>
        <taxon>Furnariidae</taxon>
        <taxon>Sclerurus</taxon>
    </lineage>
</organism>
<dbReference type="PANTHER" id="PTHR12247">
    <property type="entry name" value="POLYCOMB GROUP PROTEIN"/>
    <property type="match status" value="1"/>
</dbReference>
<dbReference type="Gene3D" id="2.30.30.140">
    <property type="match status" value="4"/>
</dbReference>
<evidence type="ECO:0000259" key="7">
    <source>
        <dbReference type="SMART" id="SM00454"/>
    </source>
</evidence>